<dbReference type="PANTHER" id="PTHR33408">
    <property type="entry name" value="TRANSPOSASE"/>
    <property type="match status" value="1"/>
</dbReference>
<dbReference type="InterPro" id="IPR008490">
    <property type="entry name" value="Transposase_InsH_N"/>
</dbReference>
<gene>
    <name evidence="4" type="ORF">HRJ53_09050</name>
</gene>
<dbReference type="EMBL" id="JACDQQ010000875">
    <property type="protein sequence ID" value="MBA0085131.1"/>
    <property type="molecule type" value="Genomic_DNA"/>
</dbReference>
<name>A0A7V8NPT3_9BACT</name>
<dbReference type="Pfam" id="PF01609">
    <property type="entry name" value="DDE_Tnp_1"/>
    <property type="match status" value="1"/>
</dbReference>
<feature type="domain" description="Transposase IS4-like" evidence="2">
    <location>
        <begin position="279"/>
        <end position="443"/>
    </location>
</feature>
<evidence type="ECO:0000259" key="2">
    <source>
        <dbReference type="Pfam" id="PF01609"/>
    </source>
</evidence>
<dbReference type="InterPro" id="IPR002559">
    <property type="entry name" value="Transposase_11"/>
</dbReference>
<protein>
    <submittedName>
        <fullName evidence="4">IS1182 family transposase</fullName>
    </submittedName>
</protein>
<sequence>MSNFREVDRETGFLLPPSVNEWLPGQHLARFVVEVVESLDLRAMTGDYRGSGSASYHPAVLLGILVYGYASGVFSSRKLERATYDSVALRFVAANQHPDHDTIATFRRRFLKQIEDLFVQVLLLAREMGMLKMGTVALDGTKIHANASRHSALSYEHAGKIEAQLKAEVGELLAKAEAADRADLPDGLSIPDELARREDRLAKLAAAQAKIEARAKERFAHEQAEYQAKLAARQARAEKTGKKPRGKPPEPPAAGPRATDQINLTDDESRIMPVAGGGFDQCYNAQAAVAADSLLVIASDVVQAANDKQQIEPMLDKLHVLPAALGKPTTLLADHGYFSAANVTACRSAQIEPLIAAGRQPHYPSLSDRFAEPPPAPENPTPVAAMLHRLATSEGKKLYALRKQIPEPVFGIIKSALGFRQFLLRGLDKVRGEWSLVIIAWNMKRMFALNTR</sequence>
<evidence type="ECO:0000256" key="1">
    <source>
        <dbReference type="SAM" id="MobiDB-lite"/>
    </source>
</evidence>
<comment type="caution">
    <text evidence="4">The sequence shown here is derived from an EMBL/GenBank/DDBJ whole genome shotgun (WGS) entry which is preliminary data.</text>
</comment>
<feature type="region of interest" description="Disordered" evidence="1">
    <location>
        <begin position="230"/>
        <end position="265"/>
    </location>
</feature>
<dbReference type="PANTHER" id="PTHR33408:SF2">
    <property type="entry name" value="TRANSPOSASE DDE DOMAIN-CONTAINING PROTEIN"/>
    <property type="match status" value="1"/>
</dbReference>
<proteinExistence type="predicted"/>
<dbReference type="NCBIfam" id="NF033551">
    <property type="entry name" value="transpos_IS1182"/>
    <property type="match status" value="1"/>
</dbReference>
<dbReference type="InterPro" id="IPR047629">
    <property type="entry name" value="IS1182_transpos"/>
</dbReference>
<evidence type="ECO:0000259" key="3">
    <source>
        <dbReference type="Pfam" id="PF05598"/>
    </source>
</evidence>
<reference evidence="4" key="1">
    <citation type="submission" date="2020-06" db="EMBL/GenBank/DDBJ databases">
        <title>Legume-microbial interactions unlock mineral nutrients during tropical forest succession.</title>
        <authorList>
            <person name="Epihov D.Z."/>
        </authorList>
    </citation>
    <scope>NUCLEOTIDE SEQUENCE [LARGE SCALE GENOMIC DNA]</scope>
    <source>
        <strain evidence="4">Pan2503</strain>
    </source>
</reference>
<dbReference type="GO" id="GO:0006313">
    <property type="term" value="P:DNA transposition"/>
    <property type="evidence" value="ECO:0007669"/>
    <property type="project" value="InterPro"/>
</dbReference>
<dbReference type="GO" id="GO:0003677">
    <property type="term" value="F:DNA binding"/>
    <property type="evidence" value="ECO:0007669"/>
    <property type="project" value="InterPro"/>
</dbReference>
<dbReference type="Pfam" id="PF05598">
    <property type="entry name" value="DUF772"/>
    <property type="match status" value="1"/>
</dbReference>
<dbReference type="AlphaFoldDB" id="A0A7V8NPT3"/>
<evidence type="ECO:0000313" key="5">
    <source>
        <dbReference type="Proteomes" id="UP000567293"/>
    </source>
</evidence>
<evidence type="ECO:0000313" key="4">
    <source>
        <dbReference type="EMBL" id="MBA0085131.1"/>
    </source>
</evidence>
<organism evidence="4 5">
    <name type="scientific">Candidatus Acidiferrum panamense</name>
    <dbReference type="NCBI Taxonomy" id="2741543"/>
    <lineage>
        <taxon>Bacteria</taxon>
        <taxon>Pseudomonadati</taxon>
        <taxon>Acidobacteriota</taxon>
        <taxon>Terriglobia</taxon>
        <taxon>Candidatus Acidiferrales</taxon>
        <taxon>Candidatus Acidiferrum</taxon>
    </lineage>
</organism>
<keyword evidence="5" id="KW-1185">Reference proteome</keyword>
<accession>A0A7V8NPT3</accession>
<dbReference type="GO" id="GO:0004803">
    <property type="term" value="F:transposase activity"/>
    <property type="evidence" value="ECO:0007669"/>
    <property type="project" value="InterPro"/>
</dbReference>
<feature type="domain" description="Transposase InsH N-terminal" evidence="3">
    <location>
        <begin position="19"/>
        <end position="109"/>
    </location>
</feature>
<dbReference type="Proteomes" id="UP000567293">
    <property type="component" value="Unassembled WGS sequence"/>
</dbReference>